<dbReference type="GO" id="GO:1902600">
    <property type="term" value="P:proton transmembrane transport"/>
    <property type="evidence" value="ECO:0007669"/>
    <property type="project" value="InterPro"/>
</dbReference>
<feature type="transmembrane region" description="Helical" evidence="9">
    <location>
        <begin position="33"/>
        <end position="51"/>
    </location>
</feature>
<keyword evidence="3" id="KW-0050">Antiport</keyword>
<evidence type="ECO:0000256" key="9">
    <source>
        <dbReference type="SAM" id="Phobius"/>
    </source>
</evidence>
<keyword evidence="4" id="KW-1003">Cell membrane</keyword>
<dbReference type="GO" id="GO:0005886">
    <property type="term" value="C:plasma membrane"/>
    <property type="evidence" value="ECO:0007669"/>
    <property type="project" value="UniProtKB-SubCell"/>
</dbReference>
<dbReference type="AlphaFoldDB" id="A4VS05"/>
<keyword evidence="8 9" id="KW-0472">Membrane</keyword>
<protein>
    <submittedName>
        <fullName evidence="11">Sodium/hydrogen exchanger family protein</fullName>
    </submittedName>
</protein>
<evidence type="ECO:0000256" key="1">
    <source>
        <dbReference type="ARBA" id="ARBA00004651"/>
    </source>
</evidence>
<dbReference type="InterPro" id="IPR006153">
    <property type="entry name" value="Cation/H_exchanger_TM"/>
</dbReference>
<feature type="transmembrane region" description="Helical" evidence="9">
    <location>
        <begin position="394"/>
        <end position="412"/>
    </location>
</feature>
<evidence type="ECO:0000256" key="8">
    <source>
        <dbReference type="ARBA" id="ARBA00023136"/>
    </source>
</evidence>
<dbReference type="GO" id="GO:0015297">
    <property type="term" value="F:antiporter activity"/>
    <property type="evidence" value="ECO:0007669"/>
    <property type="project" value="UniProtKB-KW"/>
</dbReference>
<evidence type="ECO:0000259" key="10">
    <source>
        <dbReference type="Pfam" id="PF00999"/>
    </source>
</evidence>
<feature type="transmembrane region" description="Helical" evidence="9">
    <location>
        <begin position="121"/>
        <end position="140"/>
    </location>
</feature>
<proteinExistence type="predicted"/>
<feature type="transmembrane region" description="Helical" evidence="9">
    <location>
        <begin position="418"/>
        <end position="437"/>
    </location>
</feature>
<evidence type="ECO:0000256" key="6">
    <source>
        <dbReference type="ARBA" id="ARBA00022989"/>
    </source>
</evidence>
<dbReference type="InterPro" id="IPR038770">
    <property type="entry name" value="Na+/solute_symporter_sf"/>
</dbReference>
<accession>A4VS05</accession>
<dbReference type="PANTHER" id="PTHR32507">
    <property type="entry name" value="NA(+)/H(+) ANTIPORTER 1"/>
    <property type="match status" value="1"/>
</dbReference>
<keyword evidence="7" id="KW-0406">Ion transport</keyword>
<feature type="domain" description="Cation/H+ exchanger transmembrane" evidence="10">
    <location>
        <begin position="15"/>
        <end position="269"/>
    </location>
</feature>
<evidence type="ECO:0000256" key="7">
    <source>
        <dbReference type="ARBA" id="ARBA00023065"/>
    </source>
</evidence>
<organism evidence="11 12">
    <name type="scientific">Stutzerimonas stutzeri (strain A1501)</name>
    <name type="common">Pseudomonas stutzeri</name>
    <dbReference type="NCBI Taxonomy" id="379731"/>
    <lineage>
        <taxon>Bacteria</taxon>
        <taxon>Pseudomonadati</taxon>
        <taxon>Pseudomonadota</taxon>
        <taxon>Gammaproteobacteria</taxon>
        <taxon>Pseudomonadales</taxon>
        <taxon>Pseudomonadaceae</taxon>
        <taxon>Stutzerimonas</taxon>
    </lineage>
</organism>
<feature type="domain" description="Cation/H+ exchanger transmembrane" evidence="10">
    <location>
        <begin position="336"/>
        <end position="443"/>
    </location>
</feature>
<name>A4VS05_STUS1</name>
<evidence type="ECO:0000313" key="11">
    <source>
        <dbReference type="EMBL" id="ABP81756.1"/>
    </source>
</evidence>
<keyword evidence="6 9" id="KW-1133">Transmembrane helix</keyword>
<feature type="transmembrane region" description="Helical" evidence="9">
    <location>
        <begin position="194"/>
        <end position="214"/>
    </location>
</feature>
<evidence type="ECO:0000256" key="3">
    <source>
        <dbReference type="ARBA" id="ARBA00022449"/>
    </source>
</evidence>
<dbReference type="KEGG" id="psa:PST_4134"/>
<feature type="transmembrane region" description="Helical" evidence="9">
    <location>
        <begin position="235"/>
        <end position="256"/>
    </location>
</feature>
<gene>
    <name evidence="11" type="ordered locus">PST_4134</name>
</gene>
<keyword evidence="2" id="KW-0813">Transport</keyword>
<dbReference type="PANTHER" id="PTHR32507:SF8">
    <property type="entry name" value="CNH1P"/>
    <property type="match status" value="1"/>
</dbReference>
<dbReference type="eggNOG" id="COG0025">
    <property type="taxonomic scope" value="Bacteria"/>
</dbReference>
<dbReference type="Proteomes" id="UP000000233">
    <property type="component" value="Chromosome"/>
</dbReference>
<feature type="transmembrane region" description="Helical" evidence="9">
    <location>
        <begin position="161"/>
        <end position="182"/>
    </location>
</feature>
<feature type="transmembrane region" description="Helical" evidence="9">
    <location>
        <begin position="92"/>
        <end position="115"/>
    </location>
</feature>
<evidence type="ECO:0000256" key="5">
    <source>
        <dbReference type="ARBA" id="ARBA00022692"/>
    </source>
</evidence>
<dbReference type="Gene3D" id="1.20.1530.20">
    <property type="match status" value="1"/>
</dbReference>
<feature type="transmembrane region" description="Helical" evidence="9">
    <location>
        <begin position="57"/>
        <end position="80"/>
    </location>
</feature>
<dbReference type="HOGENOM" id="CLU_008635_6_1_6"/>
<dbReference type="EMBL" id="CP000304">
    <property type="protein sequence ID" value="ABP81756.1"/>
    <property type="molecule type" value="Genomic_DNA"/>
</dbReference>
<evidence type="ECO:0000256" key="2">
    <source>
        <dbReference type="ARBA" id="ARBA00022448"/>
    </source>
</evidence>
<dbReference type="RefSeq" id="WP_011915135.1">
    <property type="nucleotide sequence ID" value="NC_009434.1"/>
</dbReference>
<evidence type="ECO:0000256" key="4">
    <source>
        <dbReference type="ARBA" id="ARBA00022475"/>
    </source>
</evidence>
<sequence>MNFLEWMAVLGVLLLILALASAFLRWLPITTSLIYLGFGVLIGQLGIGLWEMEFLHIAGWMEHLTEVAVLVSLFVSGLKLRMPLRHPAWKSAYVLAGPVMLACIGGVTLLCHYLFGQSWGVAVLIGAILAPTDPVLASLVQVNDARDSDRLRYGLSGEAGFNDGTAFPFVVFGLMLIAQGQLEADWVGEWALHRLLWAVPAGLLIGFLLGKLVGRVAIYLRARHTDTAMSPNDSLALALIALAYVGAELAGAWGFLAVFAAGLGLRHAEIAAAGRSETPSEELINDAVPHLAEGGLAPRALSLDDRQLGQPRVAAGVLMGDVLAFGGQLERSLEVLLVTMLGVLVSVHWDWRAVPLGLALFLLIRPLAVWLLMPRRYLDRGQCLTVGWFGIRGIRGIGSLYYLSYAVTHGLLPDETEVIISLVISVVALSILIHGLSTQPLLRRYERSRGQAPTRHG</sequence>
<feature type="transmembrane region" description="Helical" evidence="9">
    <location>
        <begin position="6"/>
        <end position="26"/>
    </location>
</feature>
<dbReference type="Pfam" id="PF00999">
    <property type="entry name" value="Na_H_Exchanger"/>
    <property type="match status" value="2"/>
</dbReference>
<feature type="transmembrane region" description="Helical" evidence="9">
    <location>
        <begin position="353"/>
        <end position="373"/>
    </location>
</feature>
<keyword evidence="12" id="KW-1185">Reference proteome</keyword>
<evidence type="ECO:0000313" key="12">
    <source>
        <dbReference type="Proteomes" id="UP000000233"/>
    </source>
</evidence>
<reference evidence="11 12" key="1">
    <citation type="journal article" date="2008" name="Proc. Natl. Acad. Sci. U.S.A.">
        <title>Nitrogen fixation island and rhizosphere competence traits in the genome of root-associated Pseudomonas stutzeri A1501.</title>
        <authorList>
            <person name="Yan Y."/>
            <person name="Yang J."/>
            <person name="Dou Y."/>
            <person name="Chen M."/>
            <person name="Ping S."/>
            <person name="Peng J."/>
            <person name="Lu W."/>
            <person name="Zhang W."/>
            <person name="Yao Z."/>
            <person name="Li H."/>
            <person name="Liu W."/>
            <person name="He S."/>
            <person name="Geng L."/>
            <person name="Zhang X."/>
            <person name="Yang F."/>
            <person name="Yu H."/>
            <person name="Zhan Y."/>
            <person name="Li D."/>
            <person name="Lin Z."/>
            <person name="Wang Y."/>
            <person name="Elmerich C."/>
            <person name="Lin M."/>
            <person name="Jin Q."/>
        </authorList>
    </citation>
    <scope>NUCLEOTIDE SEQUENCE [LARGE SCALE GENOMIC DNA]</scope>
    <source>
        <strain evidence="11 12">A1501</strain>
    </source>
</reference>
<keyword evidence="5 9" id="KW-0812">Transmembrane</keyword>
<comment type="subcellular location">
    <subcellularLocation>
        <location evidence="1">Cell membrane</location>
        <topology evidence="1">Multi-pass membrane protein</topology>
    </subcellularLocation>
</comment>